<evidence type="ECO:0000313" key="2">
    <source>
        <dbReference type="EMBL" id="MBW61982.1"/>
    </source>
</evidence>
<dbReference type="EMBL" id="GGFJ01012841">
    <property type="protein sequence ID" value="MBW61982.1"/>
    <property type="molecule type" value="Transcribed_RNA"/>
</dbReference>
<feature type="signal peptide" evidence="1">
    <location>
        <begin position="1"/>
        <end position="19"/>
    </location>
</feature>
<evidence type="ECO:0000256" key="1">
    <source>
        <dbReference type="SAM" id="SignalP"/>
    </source>
</evidence>
<accession>A0A2M4C9G1</accession>
<sequence>MHSRCWMLLLMLLCDKWAALEVIIHSSIRMQIMLPIHPATHPPSSSGPVMRATASSSIEIINLASFMGDGRFTSFFLISRFFSFRKEINGYYD</sequence>
<name>A0A2M4C9G1_9DIPT</name>
<organism evidence="2">
    <name type="scientific">Anopheles marajoara</name>
    <dbReference type="NCBI Taxonomy" id="58244"/>
    <lineage>
        <taxon>Eukaryota</taxon>
        <taxon>Metazoa</taxon>
        <taxon>Ecdysozoa</taxon>
        <taxon>Arthropoda</taxon>
        <taxon>Hexapoda</taxon>
        <taxon>Insecta</taxon>
        <taxon>Pterygota</taxon>
        <taxon>Neoptera</taxon>
        <taxon>Endopterygota</taxon>
        <taxon>Diptera</taxon>
        <taxon>Nematocera</taxon>
        <taxon>Culicoidea</taxon>
        <taxon>Culicidae</taxon>
        <taxon>Anophelinae</taxon>
        <taxon>Anopheles</taxon>
    </lineage>
</organism>
<dbReference type="AlphaFoldDB" id="A0A2M4C9G1"/>
<proteinExistence type="predicted"/>
<keyword evidence="1" id="KW-0732">Signal</keyword>
<feature type="chain" id="PRO_5014701654" evidence="1">
    <location>
        <begin position="20"/>
        <end position="93"/>
    </location>
</feature>
<reference evidence="2" key="1">
    <citation type="submission" date="2018-01" db="EMBL/GenBank/DDBJ databases">
        <title>An insight into the sialome of Amazonian anophelines.</title>
        <authorList>
            <person name="Ribeiro J.M."/>
            <person name="Scarpassa V."/>
            <person name="Calvo E."/>
        </authorList>
    </citation>
    <scope>NUCLEOTIDE SEQUENCE</scope>
    <source>
        <tissue evidence="2">Salivary glands</tissue>
    </source>
</reference>
<protein>
    <submittedName>
        <fullName evidence="2">Putative secreted protein</fullName>
    </submittedName>
</protein>